<dbReference type="EMBL" id="JAIQDJ010000001">
    <property type="protein sequence ID" value="MBZ4184863.1"/>
    <property type="molecule type" value="Genomic_DNA"/>
</dbReference>
<evidence type="ECO:0000313" key="1">
    <source>
        <dbReference type="EMBL" id="MBZ4184863.1"/>
    </source>
</evidence>
<comment type="caution">
    <text evidence="1">The sequence shown here is derived from an EMBL/GenBank/DDBJ whole genome shotgun (WGS) entry which is preliminary data.</text>
</comment>
<name>A0ABS7TAK0_9GAMM</name>
<accession>A0ABS7TAK0</accession>
<sequence>MSWDAYQRVVLRELGLDVYALPRTSAAASVEIAQPMAGDTDMLARIAKAAGLQPQALLAQLDLHTVLPTLRDNAAAKRALWPRLRTLRCAAR</sequence>
<protein>
    <submittedName>
        <fullName evidence="1">Uncharacterized protein</fullName>
    </submittedName>
</protein>
<evidence type="ECO:0000313" key="2">
    <source>
        <dbReference type="Proteomes" id="UP001430290"/>
    </source>
</evidence>
<dbReference type="Proteomes" id="UP001430290">
    <property type="component" value="Unassembled WGS sequence"/>
</dbReference>
<reference evidence="1" key="1">
    <citation type="submission" date="2021-09" db="EMBL/GenBank/DDBJ databases">
        <authorList>
            <person name="Wu T."/>
            <person name="Guo S.Z."/>
        </authorList>
    </citation>
    <scope>NUCLEOTIDE SEQUENCE</scope>
    <source>
        <strain evidence="1">RSS-23</strain>
    </source>
</reference>
<gene>
    <name evidence="1" type="ORF">K7B09_00810</name>
</gene>
<dbReference type="RefSeq" id="WP_223625658.1">
    <property type="nucleotide sequence ID" value="NZ_JAIQDJ010000001.1"/>
</dbReference>
<keyword evidence="2" id="KW-1185">Reference proteome</keyword>
<proteinExistence type="predicted"/>
<organism evidence="1 2">
    <name type="scientific">Thermomonas beijingensis</name>
    <dbReference type="NCBI Taxonomy" id="2872701"/>
    <lineage>
        <taxon>Bacteria</taxon>
        <taxon>Pseudomonadati</taxon>
        <taxon>Pseudomonadota</taxon>
        <taxon>Gammaproteobacteria</taxon>
        <taxon>Lysobacterales</taxon>
        <taxon>Lysobacteraceae</taxon>
        <taxon>Thermomonas</taxon>
    </lineage>
</organism>